<feature type="domain" description="Tc1-like transposase DDE" evidence="2">
    <location>
        <begin position="149"/>
        <end position="297"/>
    </location>
</feature>
<evidence type="ECO:0000313" key="3">
    <source>
        <dbReference type="EMBL" id="CAF1383193.1"/>
    </source>
</evidence>
<dbReference type="Proteomes" id="UP000663852">
    <property type="component" value="Unassembled WGS sequence"/>
</dbReference>
<comment type="caution">
    <text evidence="3">The sequence shown here is derived from an EMBL/GenBank/DDBJ whole genome shotgun (WGS) entry which is preliminary data.</text>
</comment>
<feature type="domain" description="Transposase Tc1-like" evidence="1">
    <location>
        <begin position="70"/>
        <end position="138"/>
    </location>
</feature>
<dbReference type="GO" id="GO:0015074">
    <property type="term" value="P:DNA integration"/>
    <property type="evidence" value="ECO:0007669"/>
    <property type="project" value="InterPro"/>
</dbReference>
<dbReference type="PANTHER" id="PTHR46068:SF1">
    <property type="entry name" value="TRANSPOSASE IS30-LIKE HTH DOMAIN-CONTAINING PROTEIN"/>
    <property type="match status" value="1"/>
</dbReference>
<organism evidence="3 4">
    <name type="scientific">Adineta ricciae</name>
    <name type="common">Rotifer</name>
    <dbReference type="NCBI Taxonomy" id="249248"/>
    <lineage>
        <taxon>Eukaryota</taxon>
        <taxon>Metazoa</taxon>
        <taxon>Spiralia</taxon>
        <taxon>Gnathifera</taxon>
        <taxon>Rotifera</taxon>
        <taxon>Eurotatoria</taxon>
        <taxon>Bdelloidea</taxon>
        <taxon>Adinetida</taxon>
        <taxon>Adinetidae</taxon>
        <taxon>Adineta</taxon>
    </lineage>
</organism>
<dbReference type="InterPro" id="IPR036388">
    <property type="entry name" value="WH-like_DNA-bd_sf"/>
</dbReference>
<dbReference type="InterPro" id="IPR036397">
    <property type="entry name" value="RNaseH_sf"/>
</dbReference>
<proteinExistence type="predicted"/>
<protein>
    <recommendedName>
        <fullName evidence="5">Transposase</fullName>
    </recommendedName>
</protein>
<dbReference type="EMBL" id="CAJNOJ010000302">
    <property type="protein sequence ID" value="CAF1383193.1"/>
    <property type="molecule type" value="Genomic_DNA"/>
</dbReference>
<dbReference type="InterPro" id="IPR047655">
    <property type="entry name" value="Transpos_IS630-like"/>
</dbReference>
<evidence type="ECO:0000259" key="1">
    <source>
        <dbReference type="Pfam" id="PF01498"/>
    </source>
</evidence>
<gene>
    <name evidence="3" type="ORF">EDS130_LOCUS35047</name>
</gene>
<dbReference type="InterPro" id="IPR002492">
    <property type="entry name" value="Transposase_Tc1-like"/>
</dbReference>
<name>A0A815JS59_ADIRI</name>
<sequence length="339" mass="39222">MGRKPVDPFVRAQIVALHNAGFKQVDISTHLGKSRCCVQNAITKFKNHGHYNDMKRSGRPKKITGSDICYLKRLVRGDVRLSASKVTSELNISLSNPVSVVSVRRYLKDLGYEYVVKLKKQWLSAKHRQRRIAWCKQYSSWTCDDWRKVIFSDESTFYVLKRKNLCKIRRLDKEKLLPECLEQTNTGDGGKVGIWGGISGNGITVAKIYTENMNSNLYCDVLQHELKQSIQKIRKKNKIIFQQDFAPWHTSKIVKQRIRQMKLNVLDWASKSPDLNPIEMLWSILDKKLAAKPIYSRTALKERLEEEWNNIDQDLCIKLVESMPERIQKCLAAKGGHFL</sequence>
<dbReference type="Pfam" id="PF01498">
    <property type="entry name" value="HTH_Tnp_Tc3_2"/>
    <property type="match status" value="1"/>
</dbReference>
<evidence type="ECO:0000259" key="2">
    <source>
        <dbReference type="Pfam" id="PF13358"/>
    </source>
</evidence>
<dbReference type="SUPFAM" id="SSF46689">
    <property type="entry name" value="Homeodomain-like"/>
    <property type="match status" value="1"/>
</dbReference>
<dbReference type="InterPro" id="IPR009057">
    <property type="entry name" value="Homeodomain-like_sf"/>
</dbReference>
<dbReference type="NCBIfam" id="NF033545">
    <property type="entry name" value="transpos_IS630"/>
    <property type="match status" value="1"/>
</dbReference>
<dbReference type="Gene3D" id="1.10.10.10">
    <property type="entry name" value="Winged helix-like DNA-binding domain superfamily/Winged helix DNA-binding domain"/>
    <property type="match status" value="1"/>
</dbReference>
<dbReference type="Gene3D" id="3.30.420.10">
    <property type="entry name" value="Ribonuclease H-like superfamily/Ribonuclease H"/>
    <property type="match status" value="1"/>
</dbReference>
<dbReference type="Pfam" id="PF13358">
    <property type="entry name" value="DDE_3"/>
    <property type="match status" value="1"/>
</dbReference>
<evidence type="ECO:0008006" key="5">
    <source>
        <dbReference type="Google" id="ProtNLM"/>
    </source>
</evidence>
<dbReference type="OrthoDB" id="4843387at2759"/>
<dbReference type="PANTHER" id="PTHR46068">
    <property type="entry name" value="PROTEIN CBG27172"/>
    <property type="match status" value="1"/>
</dbReference>
<dbReference type="GO" id="GO:0006313">
    <property type="term" value="P:DNA transposition"/>
    <property type="evidence" value="ECO:0007669"/>
    <property type="project" value="InterPro"/>
</dbReference>
<accession>A0A815JS59</accession>
<evidence type="ECO:0000313" key="4">
    <source>
        <dbReference type="Proteomes" id="UP000663852"/>
    </source>
</evidence>
<reference evidence="3" key="1">
    <citation type="submission" date="2021-02" db="EMBL/GenBank/DDBJ databases">
        <authorList>
            <person name="Nowell W R."/>
        </authorList>
    </citation>
    <scope>NUCLEOTIDE SEQUENCE</scope>
</reference>
<dbReference type="GO" id="GO:0003677">
    <property type="term" value="F:DNA binding"/>
    <property type="evidence" value="ECO:0007669"/>
    <property type="project" value="InterPro"/>
</dbReference>
<dbReference type="InterPro" id="IPR038717">
    <property type="entry name" value="Tc1-like_DDE_dom"/>
</dbReference>
<dbReference type="AlphaFoldDB" id="A0A815JS59"/>